<dbReference type="Proteomes" id="UP000000420">
    <property type="component" value="Chromosome"/>
</dbReference>
<sequence>MRAIAAAMPGMAHPQGTACPCATGPRPTPLLPPACSRQQLIAQLWRQHGFTLVLVTHDVAEASALADRIVVIEHGQVGLEVAVPAPHPRLPGTPAIAAIQAQVLSRLLGPPSPGAAAAAEAQPGAAAQVGKPLRRFA</sequence>
<evidence type="ECO:0000256" key="2">
    <source>
        <dbReference type="ARBA" id="ARBA00022448"/>
    </source>
</evidence>
<dbReference type="SUPFAM" id="SSF52540">
    <property type="entry name" value="P-loop containing nucleoside triphosphate hydrolases"/>
    <property type="match status" value="1"/>
</dbReference>
<gene>
    <name evidence="6" type="ordered locus">XC_1087</name>
</gene>
<evidence type="ECO:0000256" key="1">
    <source>
        <dbReference type="ARBA" id="ARBA00005417"/>
    </source>
</evidence>
<name>A0A0H2X4Z1_XANC8</name>
<keyword evidence="6" id="KW-0067">ATP-binding</keyword>
<protein>
    <submittedName>
        <fullName evidence="6">ABC transporter ATP-binding subunit</fullName>
    </submittedName>
</protein>
<keyword evidence="2" id="KW-0813">Transport</keyword>
<evidence type="ECO:0000256" key="3">
    <source>
        <dbReference type="ARBA" id="ARBA00022475"/>
    </source>
</evidence>
<organism evidence="6 7">
    <name type="scientific">Xanthomonas campestris pv. campestris (strain 8004)</name>
    <dbReference type="NCBI Taxonomy" id="314565"/>
    <lineage>
        <taxon>Bacteria</taxon>
        <taxon>Pseudomonadati</taxon>
        <taxon>Pseudomonadota</taxon>
        <taxon>Gammaproteobacteria</taxon>
        <taxon>Lysobacterales</taxon>
        <taxon>Lysobacteraceae</taxon>
        <taxon>Xanthomonas</taxon>
    </lineage>
</organism>
<reference evidence="6 7" key="1">
    <citation type="journal article" date="2005" name="Genome Res.">
        <title>Comparative and functional genomic analyses of the pathogenicity of phytopathogen Xanthomonas campestris pv. campestris.</title>
        <authorList>
            <person name="Qian W."/>
            <person name="Jia Y."/>
            <person name="Ren S.X."/>
            <person name="He Y.Q."/>
            <person name="Feng J.X."/>
            <person name="Lu L.F."/>
            <person name="Sun Q."/>
            <person name="Ying G."/>
            <person name="Tang D.J."/>
            <person name="Tang H."/>
            <person name="Wu W."/>
            <person name="Hao P."/>
            <person name="Wang L."/>
            <person name="Jiang B.L."/>
            <person name="Zeng S."/>
            <person name="Gu W.Y."/>
            <person name="Lu G."/>
            <person name="Rong L."/>
            <person name="Tian Y."/>
            <person name="Yao Z."/>
            <person name="Fu G."/>
            <person name="Chen B."/>
            <person name="Fang R."/>
            <person name="Qiang B."/>
            <person name="Chen Z."/>
            <person name="Zhao G.P."/>
            <person name="Tang J.L."/>
            <person name="He C."/>
        </authorList>
    </citation>
    <scope>NUCLEOTIDE SEQUENCE [LARGE SCALE GENOMIC DNA]</scope>
    <source>
        <strain evidence="6 7">8004</strain>
    </source>
</reference>
<evidence type="ECO:0000256" key="4">
    <source>
        <dbReference type="ARBA" id="ARBA00022967"/>
    </source>
</evidence>
<dbReference type="AlphaFoldDB" id="A0A0H2X4Z1"/>
<keyword evidence="5" id="KW-0472">Membrane</keyword>
<comment type="similarity">
    <text evidence="1">Belongs to the ABC transporter superfamily.</text>
</comment>
<proteinExistence type="inferred from homology"/>
<dbReference type="PANTHER" id="PTHR42788:SF17">
    <property type="entry name" value="ALIPHATIC SULFONATES IMPORT ATP-BINDING PROTEIN SSUB"/>
    <property type="match status" value="1"/>
</dbReference>
<keyword evidence="6" id="KW-0547">Nucleotide-binding</keyword>
<dbReference type="InterPro" id="IPR050166">
    <property type="entry name" value="ABC_transporter_ATP-bind"/>
</dbReference>
<dbReference type="EMBL" id="CP000050">
    <property type="protein sequence ID" value="AAY48157.1"/>
    <property type="molecule type" value="Genomic_DNA"/>
</dbReference>
<keyword evidence="4" id="KW-1278">Translocase</keyword>
<dbReference type="Gene3D" id="3.40.50.300">
    <property type="entry name" value="P-loop containing nucleotide triphosphate hydrolases"/>
    <property type="match status" value="1"/>
</dbReference>
<dbReference type="PANTHER" id="PTHR42788">
    <property type="entry name" value="TAURINE IMPORT ATP-BINDING PROTEIN-RELATED"/>
    <property type="match status" value="1"/>
</dbReference>
<dbReference type="GO" id="GO:0005524">
    <property type="term" value="F:ATP binding"/>
    <property type="evidence" value="ECO:0007669"/>
    <property type="project" value="UniProtKB-KW"/>
</dbReference>
<dbReference type="InterPro" id="IPR027417">
    <property type="entry name" value="P-loop_NTPase"/>
</dbReference>
<dbReference type="KEGG" id="xcb:XC_1087"/>
<evidence type="ECO:0000256" key="5">
    <source>
        <dbReference type="ARBA" id="ARBA00023136"/>
    </source>
</evidence>
<evidence type="ECO:0000313" key="7">
    <source>
        <dbReference type="Proteomes" id="UP000000420"/>
    </source>
</evidence>
<dbReference type="HOGENOM" id="CLU_1864358_0_0_6"/>
<keyword evidence="3" id="KW-1003">Cell membrane</keyword>
<accession>A0A0H2X4Z1</accession>
<evidence type="ECO:0000313" key="6">
    <source>
        <dbReference type="EMBL" id="AAY48157.1"/>
    </source>
</evidence>